<name>A0A0R2MVH3_9LACO</name>
<reference evidence="11 12" key="1">
    <citation type="journal article" date="2015" name="Genome Announc.">
        <title>Expanding the biotechnology potential of lactobacilli through comparative genomics of 213 strains and associated genera.</title>
        <authorList>
            <person name="Sun Z."/>
            <person name="Harris H.M."/>
            <person name="McCann A."/>
            <person name="Guo C."/>
            <person name="Argimon S."/>
            <person name="Zhang W."/>
            <person name="Yang X."/>
            <person name="Jeffery I.B."/>
            <person name="Cooney J.C."/>
            <person name="Kagawa T.F."/>
            <person name="Liu W."/>
            <person name="Song Y."/>
            <person name="Salvetti E."/>
            <person name="Wrobel A."/>
            <person name="Rasinkangas P."/>
            <person name="Parkhill J."/>
            <person name="Rea M.C."/>
            <person name="O'Sullivan O."/>
            <person name="Ritari J."/>
            <person name="Douillard F.P."/>
            <person name="Paul Ross R."/>
            <person name="Yang R."/>
            <person name="Briner A.E."/>
            <person name="Felis G.E."/>
            <person name="de Vos W.M."/>
            <person name="Barrangou R."/>
            <person name="Klaenhammer T.R."/>
            <person name="Caufield P.W."/>
            <person name="Cui Y."/>
            <person name="Zhang H."/>
            <person name="O'Toole P.W."/>
        </authorList>
    </citation>
    <scope>NUCLEOTIDE SEQUENCE [LARGE SCALE GENOMIC DNA]</scope>
    <source>
        <strain evidence="11 12">DSM 24301</strain>
    </source>
</reference>
<dbReference type="FunFam" id="1.10.3720.10:FF:000033">
    <property type="entry name" value="Polar amino acid ABC transporter permease"/>
    <property type="match status" value="1"/>
</dbReference>
<feature type="transmembrane region" description="Helical" evidence="9">
    <location>
        <begin position="358"/>
        <end position="383"/>
    </location>
</feature>
<dbReference type="PANTHER" id="PTHR30614:SF20">
    <property type="entry name" value="GLUTAMINE TRANSPORT SYSTEM PERMEASE PROTEIN GLNP"/>
    <property type="match status" value="1"/>
</dbReference>
<evidence type="ECO:0000256" key="8">
    <source>
        <dbReference type="ARBA" id="ARBA00023136"/>
    </source>
</evidence>
<evidence type="ECO:0000256" key="5">
    <source>
        <dbReference type="ARBA" id="ARBA00022692"/>
    </source>
</evidence>
<evidence type="ECO:0000313" key="12">
    <source>
        <dbReference type="Proteomes" id="UP000050969"/>
    </source>
</evidence>
<keyword evidence="3 9" id="KW-0813">Transport</keyword>
<dbReference type="Gene3D" id="1.10.3720.10">
    <property type="entry name" value="MetI-like"/>
    <property type="match status" value="1"/>
</dbReference>
<keyword evidence="6" id="KW-0029">Amino-acid transport</keyword>
<keyword evidence="7 9" id="KW-1133">Transmembrane helix</keyword>
<organism evidence="11 12">
    <name type="scientific">Lacticaseibacillus saniviri JCM 17471 = DSM 24301</name>
    <dbReference type="NCBI Taxonomy" id="1293598"/>
    <lineage>
        <taxon>Bacteria</taxon>
        <taxon>Bacillati</taxon>
        <taxon>Bacillota</taxon>
        <taxon>Bacilli</taxon>
        <taxon>Lactobacillales</taxon>
        <taxon>Lactobacillaceae</taxon>
        <taxon>Lacticaseibacillus</taxon>
    </lineage>
</organism>
<feature type="transmembrane region" description="Helical" evidence="9">
    <location>
        <begin position="318"/>
        <end position="338"/>
    </location>
</feature>
<evidence type="ECO:0000256" key="3">
    <source>
        <dbReference type="ARBA" id="ARBA00022448"/>
    </source>
</evidence>
<gene>
    <name evidence="11" type="ORF">IV56_GL001633</name>
</gene>
<dbReference type="InterPro" id="IPR043429">
    <property type="entry name" value="ArtM/GltK/GlnP/TcyL/YhdX-like"/>
</dbReference>
<dbReference type="SUPFAM" id="SSF161098">
    <property type="entry name" value="MetI-like"/>
    <property type="match status" value="1"/>
</dbReference>
<dbReference type="InterPro" id="IPR001638">
    <property type="entry name" value="Solute-binding_3/MltF_N"/>
</dbReference>
<dbReference type="PANTHER" id="PTHR30614">
    <property type="entry name" value="MEMBRANE COMPONENT OF AMINO ACID ABC TRANSPORTER"/>
    <property type="match status" value="1"/>
</dbReference>
<dbReference type="PATRIC" id="fig|1293598.4.peg.1702"/>
<comment type="caution">
    <text evidence="11">The sequence shown here is derived from an EMBL/GenBank/DDBJ whole genome shotgun (WGS) entry which is preliminary data.</text>
</comment>
<proteinExistence type="inferred from homology"/>
<comment type="similarity">
    <text evidence="2">Belongs to the binding-protein-dependent transport system permease family. HisMQ subfamily.</text>
</comment>
<dbReference type="NCBIfam" id="TIGR01726">
    <property type="entry name" value="HEQRo_perm_3TM"/>
    <property type="match status" value="1"/>
</dbReference>
<dbReference type="Pfam" id="PF00497">
    <property type="entry name" value="SBP_bac_3"/>
    <property type="match status" value="1"/>
</dbReference>
<evidence type="ECO:0000256" key="9">
    <source>
        <dbReference type="RuleBase" id="RU363032"/>
    </source>
</evidence>
<comment type="subcellular location">
    <subcellularLocation>
        <location evidence="1 9">Cell membrane</location>
        <topology evidence="1 9">Multi-pass membrane protein</topology>
    </subcellularLocation>
</comment>
<dbReference type="CDD" id="cd13627">
    <property type="entry name" value="PBP2_AA_binding_like_2"/>
    <property type="match status" value="1"/>
</dbReference>
<dbReference type="AlphaFoldDB" id="A0A0R2MVH3"/>
<keyword evidence="12" id="KW-1185">Reference proteome</keyword>
<dbReference type="PROSITE" id="PS50928">
    <property type="entry name" value="ABC_TM1"/>
    <property type="match status" value="1"/>
</dbReference>
<evidence type="ECO:0000256" key="6">
    <source>
        <dbReference type="ARBA" id="ARBA00022970"/>
    </source>
</evidence>
<evidence type="ECO:0000256" key="7">
    <source>
        <dbReference type="ARBA" id="ARBA00022989"/>
    </source>
</evidence>
<evidence type="ECO:0000256" key="2">
    <source>
        <dbReference type="ARBA" id="ARBA00010072"/>
    </source>
</evidence>
<evidence type="ECO:0000313" key="11">
    <source>
        <dbReference type="EMBL" id="KRO16272.1"/>
    </source>
</evidence>
<accession>A0A0R2MVH3</accession>
<dbReference type="SMART" id="SM00062">
    <property type="entry name" value="PBPb"/>
    <property type="match status" value="1"/>
</dbReference>
<sequence>MFLYFPTVKRESENEGRNVSMKKFWLVMSALLLWIGFNVQEATVHAADDTFKVGMEAGYAPYNWTQDSAANGAVKIQGSSEYANGYDVQIAKKIAKALGKKVVVVKTDWDGLPPALTSGKIDAIIAGMSPTPDRRKTIDFSNAYYTANLTVVVRKNSKYANATSVKDFKGAKITAQLNTYHYDMIKQLTGAIKEPAMNNFPAMRVALDSGTIDGYVSEVPEGITAESANPNLKYIRFKGTNGFKTSPDDNVSAVGLRKNDPDKAAINAELAKISPSERNRLMKQAVAQQPKTDSNSNWFMTIMKQYGPMLLRGTGMTLLISLVGTIVGFLIGLLVGVIRTIPRPKTTGKRGLLAVGNWLLAVYIEVFRGTPMIVQAAVLYYGAAQAFHLNMDRTAAALIIVSINTGAYISEIIRGGIISVDPGQFEAANALGMSHFQTMIKVILPQAIRNSLPAVTNEFIVNIKDTSVLSVISVSELFFSAETIAGQSFQFFHTYLIVSAIYLILTFTISHLFRLIERRLDGPKDYNVMNNQMQVETPKIG</sequence>
<dbReference type="CDD" id="cd06261">
    <property type="entry name" value="TM_PBP2"/>
    <property type="match status" value="1"/>
</dbReference>
<evidence type="ECO:0000259" key="10">
    <source>
        <dbReference type="PROSITE" id="PS50928"/>
    </source>
</evidence>
<protein>
    <submittedName>
        <fullName evidence="11">Amino acid ABC superfamily ATP binding cassette transporter, membrane protein</fullName>
    </submittedName>
</protein>
<dbReference type="STRING" id="1293598.IV56_GL001633"/>
<keyword evidence="5 9" id="KW-0812">Transmembrane</keyword>
<dbReference type="Pfam" id="PF00528">
    <property type="entry name" value="BPD_transp_1"/>
    <property type="match status" value="1"/>
</dbReference>
<evidence type="ECO:0000256" key="1">
    <source>
        <dbReference type="ARBA" id="ARBA00004651"/>
    </source>
</evidence>
<feature type="domain" description="ABC transmembrane type-1" evidence="10">
    <location>
        <begin position="314"/>
        <end position="513"/>
    </location>
</feature>
<evidence type="ECO:0000256" key="4">
    <source>
        <dbReference type="ARBA" id="ARBA00022475"/>
    </source>
</evidence>
<dbReference type="GO" id="GO:0006865">
    <property type="term" value="P:amino acid transport"/>
    <property type="evidence" value="ECO:0007669"/>
    <property type="project" value="UniProtKB-KW"/>
</dbReference>
<dbReference type="InterPro" id="IPR000515">
    <property type="entry name" value="MetI-like"/>
</dbReference>
<dbReference type="SUPFAM" id="SSF53850">
    <property type="entry name" value="Periplasmic binding protein-like II"/>
    <property type="match status" value="1"/>
</dbReference>
<feature type="transmembrane region" description="Helical" evidence="9">
    <location>
        <begin position="495"/>
        <end position="516"/>
    </location>
</feature>
<dbReference type="InterPro" id="IPR035906">
    <property type="entry name" value="MetI-like_sf"/>
</dbReference>
<dbReference type="InterPro" id="IPR010065">
    <property type="entry name" value="AA_ABC_transptr_permease_3TM"/>
</dbReference>
<dbReference type="EMBL" id="JQCE01000042">
    <property type="protein sequence ID" value="KRO16272.1"/>
    <property type="molecule type" value="Genomic_DNA"/>
</dbReference>
<dbReference type="GO" id="GO:0022857">
    <property type="term" value="F:transmembrane transporter activity"/>
    <property type="evidence" value="ECO:0007669"/>
    <property type="project" value="InterPro"/>
</dbReference>
<keyword evidence="8 9" id="KW-0472">Membrane</keyword>
<dbReference type="Proteomes" id="UP000050969">
    <property type="component" value="Unassembled WGS sequence"/>
</dbReference>
<keyword evidence="4" id="KW-1003">Cell membrane</keyword>
<dbReference type="Gene3D" id="3.40.190.10">
    <property type="entry name" value="Periplasmic binding protein-like II"/>
    <property type="match status" value="2"/>
</dbReference>
<dbReference type="GO" id="GO:0043190">
    <property type="term" value="C:ATP-binding cassette (ABC) transporter complex"/>
    <property type="evidence" value="ECO:0007669"/>
    <property type="project" value="InterPro"/>
</dbReference>